<dbReference type="Proteomes" id="UP001151760">
    <property type="component" value="Unassembled WGS sequence"/>
</dbReference>
<keyword evidence="3" id="KW-1185">Reference proteome</keyword>
<feature type="region of interest" description="Disordered" evidence="1">
    <location>
        <begin position="1"/>
        <end position="24"/>
    </location>
</feature>
<evidence type="ECO:0000313" key="2">
    <source>
        <dbReference type="EMBL" id="GJT82281.1"/>
    </source>
</evidence>
<proteinExistence type="predicted"/>
<feature type="region of interest" description="Disordered" evidence="1">
    <location>
        <begin position="78"/>
        <end position="160"/>
    </location>
</feature>
<evidence type="ECO:0000313" key="3">
    <source>
        <dbReference type="Proteomes" id="UP001151760"/>
    </source>
</evidence>
<sequence length="281" mass="31670">MQKMNLQRKHKFHPRPESPLHLPTEEPILGYLKFSAKGTKREVFGMPIPNELITDDIRGADYYDAYLKKVAKHQRYLAGEEVSDPDSPAPKPAKSTKPKITKQAKPAAPKAASKKPQPTPTKPKEKKRKQAKETTEATPPAKQAKDGKVAKKRTLKKSQQLVDDVLKYGIHFTEPGFGKQKLESFNHFQSKEKEEESRDAEQLEPNLEHTYAEAIDATSQPQPGQMDEEFTATAYPNVQENLKLTVEDHSQWIPEEPASSKGRWSSRQHLAKASSLAINSQ</sequence>
<feature type="compositionally biased region" description="Basic residues" evidence="1">
    <location>
        <begin position="1"/>
        <end position="13"/>
    </location>
</feature>
<comment type="caution">
    <text evidence="2">The sequence shown here is derived from an EMBL/GenBank/DDBJ whole genome shotgun (WGS) entry which is preliminary data.</text>
</comment>
<evidence type="ECO:0000256" key="1">
    <source>
        <dbReference type="SAM" id="MobiDB-lite"/>
    </source>
</evidence>
<feature type="region of interest" description="Disordered" evidence="1">
    <location>
        <begin position="247"/>
        <end position="281"/>
    </location>
</feature>
<reference evidence="2" key="1">
    <citation type="journal article" date="2022" name="Int. J. Mol. Sci.">
        <title>Draft Genome of Tanacetum Coccineum: Genomic Comparison of Closely Related Tanacetum-Family Plants.</title>
        <authorList>
            <person name="Yamashiro T."/>
            <person name="Shiraishi A."/>
            <person name="Nakayama K."/>
            <person name="Satake H."/>
        </authorList>
    </citation>
    <scope>NUCLEOTIDE SEQUENCE</scope>
</reference>
<gene>
    <name evidence="2" type="ORF">Tco_1056623</name>
</gene>
<reference evidence="2" key="2">
    <citation type="submission" date="2022-01" db="EMBL/GenBank/DDBJ databases">
        <authorList>
            <person name="Yamashiro T."/>
            <person name="Shiraishi A."/>
            <person name="Satake H."/>
            <person name="Nakayama K."/>
        </authorList>
    </citation>
    <scope>NUCLEOTIDE SEQUENCE</scope>
</reference>
<evidence type="ECO:0008006" key="4">
    <source>
        <dbReference type="Google" id="ProtNLM"/>
    </source>
</evidence>
<protein>
    <recommendedName>
        <fullName evidence="4">Histone deacetylase 14</fullName>
    </recommendedName>
</protein>
<feature type="compositionally biased region" description="Basic and acidic residues" evidence="1">
    <location>
        <begin position="180"/>
        <end position="211"/>
    </location>
</feature>
<feature type="compositionally biased region" description="Low complexity" evidence="1">
    <location>
        <begin position="103"/>
        <end position="116"/>
    </location>
</feature>
<feature type="region of interest" description="Disordered" evidence="1">
    <location>
        <begin position="176"/>
        <end position="227"/>
    </location>
</feature>
<organism evidence="2 3">
    <name type="scientific">Tanacetum coccineum</name>
    <dbReference type="NCBI Taxonomy" id="301880"/>
    <lineage>
        <taxon>Eukaryota</taxon>
        <taxon>Viridiplantae</taxon>
        <taxon>Streptophyta</taxon>
        <taxon>Embryophyta</taxon>
        <taxon>Tracheophyta</taxon>
        <taxon>Spermatophyta</taxon>
        <taxon>Magnoliopsida</taxon>
        <taxon>eudicotyledons</taxon>
        <taxon>Gunneridae</taxon>
        <taxon>Pentapetalae</taxon>
        <taxon>asterids</taxon>
        <taxon>campanulids</taxon>
        <taxon>Asterales</taxon>
        <taxon>Asteraceae</taxon>
        <taxon>Asteroideae</taxon>
        <taxon>Anthemideae</taxon>
        <taxon>Anthemidinae</taxon>
        <taxon>Tanacetum</taxon>
    </lineage>
</organism>
<name>A0ABQ5H361_9ASTR</name>
<dbReference type="EMBL" id="BQNB010019153">
    <property type="protein sequence ID" value="GJT82281.1"/>
    <property type="molecule type" value="Genomic_DNA"/>
</dbReference>
<accession>A0ABQ5H361</accession>